<dbReference type="InterPro" id="IPR021617">
    <property type="entry name" value="DUF3231"/>
</dbReference>
<evidence type="ECO:0000313" key="2">
    <source>
        <dbReference type="Proteomes" id="UP000693672"/>
    </source>
</evidence>
<evidence type="ECO:0008006" key="3">
    <source>
        <dbReference type="Google" id="ProtNLM"/>
    </source>
</evidence>
<comment type="caution">
    <text evidence="1">The sequence shown here is derived from an EMBL/GenBank/DDBJ whole genome shotgun (WGS) entry which is preliminary data.</text>
</comment>
<reference evidence="1" key="1">
    <citation type="submission" date="2021-06" db="EMBL/GenBank/DDBJ databases">
        <authorList>
            <person name="Criscuolo A."/>
        </authorList>
    </citation>
    <scope>NUCLEOTIDE SEQUENCE</scope>
    <source>
        <strain evidence="1">CIP111600</strain>
    </source>
</reference>
<accession>A0A916JYW3</accession>
<proteinExistence type="predicted"/>
<organism evidence="1 2">
    <name type="scientific">Paenibacillus solanacearum</name>
    <dbReference type="NCBI Taxonomy" id="2048548"/>
    <lineage>
        <taxon>Bacteria</taxon>
        <taxon>Bacillati</taxon>
        <taxon>Bacillota</taxon>
        <taxon>Bacilli</taxon>
        <taxon>Bacillales</taxon>
        <taxon>Paenibacillaceae</taxon>
        <taxon>Paenibacillus</taxon>
    </lineage>
</organism>
<dbReference type="Proteomes" id="UP000693672">
    <property type="component" value="Unassembled WGS sequence"/>
</dbReference>
<dbReference type="AlphaFoldDB" id="A0A916JYW3"/>
<dbReference type="EMBL" id="CAJVAS010000006">
    <property type="protein sequence ID" value="CAG7615828.1"/>
    <property type="molecule type" value="Genomic_DNA"/>
</dbReference>
<gene>
    <name evidence="1" type="ORF">PAESOLCIP111_01831</name>
</gene>
<evidence type="ECO:0000313" key="1">
    <source>
        <dbReference type="EMBL" id="CAG7615828.1"/>
    </source>
</evidence>
<sequence>MDNNRLSSTEISALWTTYMNDCASVCFLKHFMNVLQDAEIRPIVQDALNIGESHIQTIRSLFQQEQFPLPKAFSDEDLHLSAPPLFTDLYALGHVYGMSRIGLISYGSMYSTLARKDVLDFYAKALQQSAELYQNAVNLMQSKGVYDRPPKIPYPESVAFVEKASYMSGWLGEQRPLNALELTEIFFNIERNYFGLLLLTGFLQVTQDEHIKKYLMKGKHLAEKQIKTFNTLLLNEDLLGTVPVAMEVTASTTSPFSDKLMLFTVNVLQSTAISTLGHSIAVCTRKDLSAQLAKFMAEVLAYGDDGLSLMIEREWLEQPPQAPNRRKLMQV</sequence>
<keyword evidence="2" id="KW-1185">Reference proteome</keyword>
<name>A0A916JYW3_9BACL</name>
<protein>
    <recommendedName>
        <fullName evidence="3">DUF3231 family protein</fullName>
    </recommendedName>
</protein>
<dbReference type="Pfam" id="PF11553">
    <property type="entry name" value="DUF3231"/>
    <property type="match status" value="2"/>
</dbReference>